<dbReference type="SUPFAM" id="SSF118116">
    <property type="entry name" value="DNA mismatch repair protein MutL"/>
    <property type="match status" value="2"/>
</dbReference>
<protein>
    <recommendedName>
        <fullName evidence="2">MutL C-terminal dimerisation domain-containing protein</fullName>
    </recommendedName>
</protein>
<reference evidence="3 4" key="1">
    <citation type="journal article" date="2006" name="Nature">
        <title>Insights from the genome of the biotrophic fungal plant pathogen Ustilago maydis.</title>
        <authorList>
            <person name="Kamper J."/>
            <person name="Kahmann R."/>
            <person name="Bolker M."/>
            <person name="Ma L.J."/>
            <person name="Brefort T."/>
            <person name="Saville B.J."/>
            <person name="Banuett F."/>
            <person name="Kronstad J.W."/>
            <person name="Gold S.E."/>
            <person name="Muller O."/>
            <person name="Perlin M.H."/>
            <person name="Wosten H.A."/>
            <person name="de Vries R."/>
            <person name="Ruiz-Herrera J."/>
            <person name="Reynaga-Pena C.G."/>
            <person name="Snetselaar K."/>
            <person name="McCann M."/>
            <person name="Perez-Martin J."/>
            <person name="Feldbrugge M."/>
            <person name="Basse C.W."/>
            <person name="Steinberg G."/>
            <person name="Ibeas J.I."/>
            <person name="Holloman W."/>
            <person name="Guzman P."/>
            <person name="Farman M."/>
            <person name="Stajich J.E."/>
            <person name="Sentandreu R."/>
            <person name="Gonzalez-Prieto J.M."/>
            <person name="Kennell J.C."/>
            <person name="Molina L."/>
            <person name="Schirawski J."/>
            <person name="Mendoza-Mendoza A."/>
            <person name="Greilinger D."/>
            <person name="Munch K."/>
            <person name="Rossel N."/>
            <person name="Scherer M."/>
            <person name="Vranes M."/>
            <person name="Ladendorf O."/>
            <person name="Vincon V."/>
            <person name="Fuchs U."/>
            <person name="Sandrock B."/>
            <person name="Meng S."/>
            <person name="Ho E.C."/>
            <person name="Cahill M.J."/>
            <person name="Boyce K.J."/>
            <person name="Klose J."/>
            <person name="Klosterman S.J."/>
            <person name="Deelstra H.J."/>
            <person name="Ortiz-Castellanos L."/>
            <person name="Li W."/>
            <person name="Sanchez-Alonso P."/>
            <person name="Schreier P.H."/>
            <person name="Hauser-Hahn I."/>
            <person name="Vaupel M."/>
            <person name="Koopmann E."/>
            <person name="Friedrich G."/>
            <person name="Voss H."/>
            <person name="Schluter T."/>
            <person name="Margolis J."/>
            <person name="Platt D."/>
            <person name="Swimmer C."/>
            <person name="Gnirke A."/>
            <person name="Chen F."/>
            <person name="Vysotskaia V."/>
            <person name="Mannhaupt G."/>
            <person name="Guldener U."/>
            <person name="Munsterkotter M."/>
            <person name="Haase D."/>
            <person name="Oesterheld M."/>
            <person name="Mewes H.W."/>
            <person name="Mauceli E.W."/>
            <person name="DeCaprio D."/>
            <person name="Wade C.M."/>
            <person name="Butler J."/>
            <person name="Young S."/>
            <person name="Jaffe D.B."/>
            <person name="Calvo S."/>
            <person name="Nusbaum C."/>
            <person name="Galagan J."/>
            <person name="Birren B.W."/>
        </authorList>
    </citation>
    <scope>NUCLEOTIDE SEQUENCE [LARGE SCALE GENOMIC DNA]</scope>
    <source>
        <strain evidence="4">DSM 14603 / FGSC 9021 / UM521</strain>
    </source>
</reference>
<dbReference type="InterPro" id="IPR014790">
    <property type="entry name" value="MutL_C"/>
</dbReference>
<dbReference type="Proteomes" id="UP000000561">
    <property type="component" value="Chromosome 9"/>
</dbReference>
<dbReference type="VEuPathDB" id="FungiDB:UMAG_03481"/>
<dbReference type="GO" id="GO:0005524">
    <property type="term" value="F:ATP binding"/>
    <property type="evidence" value="ECO:0007669"/>
    <property type="project" value="InterPro"/>
</dbReference>
<dbReference type="OrthoDB" id="429932at2759"/>
<dbReference type="GeneID" id="23563923"/>
<dbReference type="RefSeq" id="XP_011389936.1">
    <property type="nucleotide sequence ID" value="XM_011391634.1"/>
</dbReference>
<dbReference type="Gene3D" id="3.30.1370.100">
    <property type="entry name" value="MutL, C-terminal domain, regulatory subdomain"/>
    <property type="match status" value="1"/>
</dbReference>
<dbReference type="InParanoid" id="A0A0D1C3U8"/>
<feature type="domain" description="MutL C-terminal dimerisation" evidence="2">
    <location>
        <begin position="601"/>
        <end position="784"/>
    </location>
</feature>
<dbReference type="InterPro" id="IPR042121">
    <property type="entry name" value="MutL_C_regsub"/>
</dbReference>
<gene>
    <name evidence="3" type="ORF">UMAG_03481</name>
</gene>
<dbReference type="eggNOG" id="KOG1977">
    <property type="taxonomic scope" value="Eukaryota"/>
</dbReference>
<feature type="region of interest" description="Disordered" evidence="1">
    <location>
        <begin position="383"/>
        <end position="422"/>
    </location>
</feature>
<sequence length="828" mass="90753">MNFINQLSDATAAANQPSLLAVTFQDIYRIVFWHALERCKTIFGSSSGKMEILVDYERWMVIVTIQVDHYSMHNLPTKTDRCKFDIKVLRTLSRLGLVRIIASSSYGATDFTWHDGREIQSPSSSTPLNIPLLTTPTAPARGVTISFSCMPIHRKLIAAEAARRSQIKLLINCTLELSLLAPSLSLRLSVCHAASAGDPTPAFKVLLSLSRSQDLVQRCRAAFGDACVLVDTVRSIAVEKAFASVRMTVEGFVGLAASADAKTQVIFLQGRVWPGMTLRGASHHSKPESTAFAALLSSFGLSWSDQVLNRRGPQTVLSSKLYEKAAQRIHDLPMSDKGPHFPHSFVLNITLDSTSQDLEAESGSAKRSNLSVKSFEAAVLDAVGPEHSPAEPSASRKRKRTIRPSTADENEAKAKPVSMSKARPVTASLANESYGPAAAAPAGMVAWRDPVNGRLFHIDQRTGHSTAVGRFGLGTMVDGQDGTLALARRLTLHGGAAVDRRKLDKGHGLSLCTHRAATVLDEDKSSDEFEDPSFDAVLALVPLPFAVVTTDTVLRSRFFDTRRFKSTIRRAVRDDESDVRQTKTVSLELAITRSDLESAQVINQVVGKFILCRTVSYFPILFCIDQHAADERYRLERLLEQYVDDCAAGTAAYNLPLTLTLPISVPEYARLQANADLIARMKSLGWLVKTVVLIHASLGHAQVDLIGIPNILKEKTLTDSGRVKDQTLLQSAFADCMEKILASNIKAVEASEDWLARSRWIPNSLMEVLKSRACRSAIMFNDRLGREVCERMVKRLAACKFPFGCAHGRPVLVPLCEVTIQEGGQSCM</sequence>
<proteinExistence type="predicted"/>
<dbReference type="GO" id="GO:0016887">
    <property type="term" value="F:ATP hydrolysis activity"/>
    <property type="evidence" value="ECO:0000318"/>
    <property type="project" value="GO_Central"/>
</dbReference>
<dbReference type="GO" id="GO:0032300">
    <property type="term" value="C:mismatch repair complex"/>
    <property type="evidence" value="ECO:0000318"/>
    <property type="project" value="GO_Central"/>
</dbReference>
<accession>A0A0D1C3U8</accession>
<dbReference type="AlphaFoldDB" id="A0A0D1C3U8"/>
<dbReference type="STRING" id="237631.A0A0D1C3U8"/>
<evidence type="ECO:0000313" key="4">
    <source>
        <dbReference type="Proteomes" id="UP000000561"/>
    </source>
</evidence>
<dbReference type="GO" id="GO:0006298">
    <property type="term" value="P:mismatch repair"/>
    <property type="evidence" value="ECO:0000318"/>
    <property type="project" value="GO_Central"/>
</dbReference>
<keyword evidence="4" id="KW-1185">Reference proteome</keyword>
<evidence type="ECO:0000256" key="1">
    <source>
        <dbReference type="SAM" id="MobiDB-lite"/>
    </source>
</evidence>
<dbReference type="EMBL" id="CM003148">
    <property type="protein sequence ID" value="KIS68387.1"/>
    <property type="molecule type" value="Genomic_DNA"/>
</dbReference>
<dbReference type="SMART" id="SM00853">
    <property type="entry name" value="MutL_C"/>
    <property type="match status" value="1"/>
</dbReference>
<dbReference type="InterPro" id="IPR042120">
    <property type="entry name" value="MutL_C_dimsub"/>
</dbReference>
<evidence type="ECO:0000259" key="2">
    <source>
        <dbReference type="SMART" id="SM00853"/>
    </source>
</evidence>
<name>A0A0D1C3U8_MYCMD</name>
<dbReference type="PANTHER" id="PTHR10073:SF47">
    <property type="entry name" value="DNA MISMATCH REPAIR PROTEIN MLH3"/>
    <property type="match status" value="1"/>
</dbReference>
<dbReference type="PANTHER" id="PTHR10073">
    <property type="entry name" value="DNA MISMATCH REPAIR PROTEIN MLH, PMS, MUTL"/>
    <property type="match status" value="1"/>
</dbReference>
<organism evidence="3 4">
    <name type="scientific">Mycosarcoma maydis</name>
    <name type="common">Corn smut fungus</name>
    <name type="synonym">Ustilago maydis</name>
    <dbReference type="NCBI Taxonomy" id="5270"/>
    <lineage>
        <taxon>Eukaryota</taxon>
        <taxon>Fungi</taxon>
        <taxon>Dikarya</taxon>
        <taxon>Basidiomycota</taxon>
        <taxon>Ustilaginomycotina</taxon>
        <taxon>Ustilaginomycetes</taxon>
        <taxon>Ustilaginales</taxon>
        <taxon>Ustilaginaceae</taxon>
        <taxon>Mycosarcoma</taxon>
    </lineage>
</organism>
<evidence type="ECO:0000313" key="3">
    <source>
        <dbReference type="EMBL" id="KIS68387.1"/>
    </source>
</evidence>
<dbReference type="InterPro" id="IPR037198">
    <property type="entry name" value="MutL_C_sf"/>
</dbReference>
<dbReference type="OMA" id="PISENWE"/>
<dbReference type="InterPro" id="IPR038973">
    <property type="entry name" value="MutL/Mlh/Pms-like"/>
</dbReference>
<dbReference type="GO" id="GO:0140664">
    <property type="term" value="F:ATP-dependent DNA damage sensor activity"/>
    <property type="evidence" value="ECO:0007669"/>
    <property type="project" value="InterPro"/>
</dbReference>
<dbReference type="Gene3D" id="3.30.1540.20">
    <property type="entry name" value="MutL, C-terminal domain, dimerisation subdomain"/>
    <property type="match status" value="1"/>
</dbReference>
<dbReference type="KEGG" id="uma:UMAG_03481"/>